<accession>A0A4Z1BXK4</accession>
<evidence type="ECO:0000313" key="2">
    <source>
        <dbReference type="EMBL" id="TGN66051.1"/>
    </source>
</evidence>
<evidence type="ECO:0000256" key="1">
    <source>
        <dbReference type="RuleBase" id="RU003707"/>
    </source>
</evidence>
<sequence>MASTVSLRVAAGVGHLRLERPEAANSLDLPTARALRSAVEEAGADPAVRALLVSGAGSRFCAGGDVASFAAAADPAAYLHELASEADAAVRALSEVEKPVVAAVHGAVAGAGLAVMLSCDVVVADPATSFVFAYPAIGLTPDCGVSFLLPRAIGQQRALRFALSGRAATAAQALEWGLVTDLAPDPEVRAWELATAMADGPSGALGQVRRLLRAGWESSRVDVGAEEARTISEMARGEEAQTLVRAFVRG</sequence>
<dbReference type="SUPFAM" id="SSF52096">
    <property type="entry name" value="ClpP/crotonase"/>
    <property type="match status" value="1"/>
</dbReference>
<dbReference type="PANTHER" id="PTHR43459">
    <property type="entry name" value="ENOYL-COA HYDRATASE"/>
    <property type="match status" value="1"/>
</dbReference>
<keyword evidence="3" id="KW-1185">Reference proteome</keyword>
<dbReference type="PANTHER" id="PTHR43459:SF1">
    <property type="entry name" value="EG:BACN32G11.4 PROTEIN"/>
    <property type="match status" value="1"/>
</dbReference>
<dbReference type="InterPro" id="IPR001753">
    <property type="entry name" value="Enoyl-CoA_hydra/iso"/>
</dbReference>
<comment type="similarity">
    <text evidence="1">Belongs to the enoyl-CoA hydratase/isomerase family.</text>
</comment>
<dbReference type="Gene3D" id="3.90.226.10">
    <property type="entry name" value="2-enoyl-CoA Hydratase, Chain A, domain 1"/>
    <property type="match status" value="1"/>
</dbReference>
<dbReference type="AlphaFoldDB" id="A0A4Z1BXK4"/>
<evidence type="ECO:0000313" key="3">
    <source>
        <dbReference type="Proteomes" id="UP000297496"/>
    </source>
</evidence>
<comment type="caution">
    <text evidence="2">The sequence shown here is derived from an EMBL/GenBank/DDBJ whole genome shotgun (WGS) entry which is preliminary data.</text>
</comment>
<dbReference type="OrthoDB" id="3473569at2"/>
<dbReference type="RefSeq" id="WP_135840537.1">
    <property type="nucleotide sequence ID" value="NZ_SRRO01000001.1"/>
</dbReference>
<keyword evidence="2" id="KW-0413">Isomerase</keyword>
<gene>
    <name evidence="2" type="ORF">EXE59_20410</name>
</gene>
<proteinExistence type="inferred from homology"/>
<dbReference type="Proteomes" id="UP000297496">
    <property type="component" value="Unassembled WGS sequence"/>
</dbReference>
<protein>
    <submittedName>
        <fullName evidence="2">Enoyl-CoA hydratase/isomerase family protein</fullName>
    </submittedName>
</protein>
<dbReference type="InterPro" id="IPR018376">
    <property type="entry name" value="Enoyl-CoA_hyd/isom_CS"/>
</dbReference>
<dbReference type="CDD" id="cd06558">
    <property type="entry name" value="crotonase-like"/>
    <property type="match status" value="1"/>
</dbReference>
<reference evidence="2 3" key="1">
    <citation type="submission" date="2019-04" db="EMBL/GenBank/DDBJ databases">
        <title>Three New Species of Nocardioides, Nocardioides euryhalodurans sp. nov., Nocardioides seonyuensis sp. nov. and Nocardioides eburneoflavus sp. nov. Isolated from Soil.</title>
        <authorList>
            <person name="Roh S.G."/>
            <person name="Lee C."/>
            <person name="Kim M.-K."/>
            <person name="Kim S.B."/>
        </authorList>
    </citation>
    <scope>NUCLEOTIDE SEQUENCE [LARGE SCALE GENOMIC DNA]</scope>
    <source>
        <strain evidence="2 3">MMS17-SY213</strain>
    </source>
</reference>
<dbReference type="Pfam" id="PF00378">
    <property type="entry name" value="ECH_1"/>
    <property type="match status" value="1"/>
</dbReference>
<dbReference type="GO" id="GO:0016853">
    <property type="term" value="F:isomerase activity"/>
    <property type="evidence" value="ECO:0007669"/>
    <property type="project" value="UniProtKB-KW"/>
</dbReference>
<dbReference type="PROSITE" id="PS00166">
    <property type="entry name" value="ENOYL_COA_HYDRATASE"/>
    <property type="match status" value="1"/>
</dbReference>
<dbReference type="InterPro" id="IPR029045">
    <property type="entry name" value="ClpP/crotonase-like_dom_sf"/>
</dbReference>
<name>A0A4Z1BXK4_9ACTN</name>
<dbReference type="EMBL" id="SRRO01000001">
    <property type="protein sequence ID" value="TGN66051.1"/>
    <property type="molecule type" value="Genomic_DNA"/>
</dbReference>
<organism evidence="2 3">
    <name type="scientific">Nocardioides eburneiflavus</name>
    <dbReference type="NCBI Taxonomy" id="2518372"/>
    <lineage>
        <taxon>Bacteria</taxon>
        <taxon>Bacillati</taxon>
        <taxon>Actinomycetota</taxon>
        <taxon>Actinomycetes</taxon>
        <taxon>Propionibacteriales</taxon>
        <taxon>Nocardioidaceae</taxon>
        <taxon>Nocardioides</taxon>
    </lineage>
</organism>